<name>A0ABR1TZA3_9PEZI</name>
<dbReference type="EMBL" id="JAQQWK010000002">
    <property type="protein sequence ID" value="KAK8051817.1"/>
    <property type="molecule type" value="Genomic_DNA"/>
</dbReference>
<reference evidence="2 3" key="1">
    <citation type="submission" date="2023-01" db="EMBL/GenBank/DDBJ databases">
        <title>Analysis of 21 Apiospora genomes using comparative genomics revels a genus with tremendous synthesis potential of carbohydrate active enzymes and secondary metabolites.</title>
        <authorList>
            <person name="Sorensen T."/>
        </authorList>
    </citation>
    <scope>NUCLEOTIDE SEQUENCE [LARGE SCALE GENOMIC DNA]</scope>
    <source>
        <strain evidence="2 3">CBS 33761</strain>
    </source>
</reference>
<feature type="transmembrane region" description="Helical" evidence="1">
    <location>
        <begin position="27"/>
        <end position="48"/>
    </location>
</feature>
<protein>
    <submittedName>
        <fullName evidence="2">Uncharacterized protein</fullName>
    </submittedName>
</protein>
<keyword evidence="1" id="KW-1133">Transmembrane helix</keyword>
<comment type="caution">
    <text evidence="2">The sequence shown here is derived from an EMBL/GenBank/DDBJ whole genome shotgun (WGS) entry which is preliminary data.</text>
</comment>
<evidence type="ECO:0000256" key="1">
    <source>
        <dbReference type="SAM" id="Phobius"/>
    </source>
</evidence>
<evidence type="ECO:0000313" key="2">
    <source>
        <dbReference type="EMBL" id="KAK8051817.1"/>
    </source>
</evidence>
<keyword evidence="3" id="KW-1185">Reference proteome</keyword>
<keyword evidence="1" id="KW-0812">Transmembrane</keyword>
<evidence type="ECO:0000313" key="3">
    <source>
        <dbReference type="Proteomes" id="UP001444661"/>
    </source>
</evidence>
<gene>
    <name evidence="2" type="ORF">PG993_003202</name>
</gene>
<accession>A0ABR1TZA3</accession>
<sequence>MNPASVARPVDDDSNASKKTFFDEFDIILALRLTSIGILIASTVLHFNGDEYTPILNVLASIILLTLVWHLLIVLRTARLPQVWQLKQQHDATADDGRPTAYQRLGPLNDAWLGVFLFMITVWVKTLPESWRNIQFMYNFRVFFVLNLIVV</sequence>
<feature type="transmembrane region" description="Helical" evidence="1">
    <location>
        <begin position="55"/>
        <end position="75"/>
    </location>
</feature>
<proteinExistence type="predicted"/>
<keyword evidence="1" id="KW-0472">Membrane</keyword>
<dbReference type="Proteomes" id="UP001444661">
    <property type="component" value="Unassembled WGS sequence"/>
</dbReference>
<organism evidence="2 3">
    <name type="scientific">Apiospora rasikravindrae</name>
    <dbReference type="NCBI Taxonomy" id="990691"/>
    <lineage>
        <taxon>Eukaryota</taxon>
        <taxon>Fungi</taxon>
        <taxon>Dikarya</taxon>
        <taxon>Ascomycota</taxon>
        <taxon>Pezizomycotina</taxon>
        <taxon>Sordariomycetes</taxon>
        <taxon>Xylariomycetidae</taxon>
        <taxon>Amphisphaeriales</taxon>
        <taxon>Apiosporaceae</taxon>
        <taxon>Apiospora</taxon>
    </lineage>
</organism>